<dbReference type="Pfam" id="PF06259">
    <property type="entry name" value="Abhydrolase_8"/>
    <property type="match status" value="1"/>
</dbReference>
<dbReference type="RefSeq" id="WP_313044876.1">
    <property type="nucleotide sequence ID" value="NZ_JACHMB010000001.1"/>
</dbReference>
<sequence length="657" mass="67385">MSPYKAVAGDTAGLEEALARVVRLAGDHVGALDSGMRYMAAHAWVGGGAGPFTQVMGDQRARLQRAFETAAGQIADRIRALGGHAAPPSLSTPLPAAPSAHGGYAGMDVEAMTRMVADLERAGHALPAAGGLLSAVLSSAGVSAMPAQQVGDVGAWAAGQVADLRRRLTLLQRRPDGEAATAAVLGFGLFGGSAPAPGTIGDLMAAAAAGDTSALEKLVAAQNAGQDPTLAARVSAWWQLLDPAARRRLIDTAPQLVGSLNGVPAATRDSANRAYLAQRKDAIAKRLAVLRVLDESLAKGIIAADTWRRMSTRREIEELERQQRQIEAVTESLAMGGVNGRPPALLLALELGGLGKAAISFGDPDKADSVVTSVPGTGSTLEGIGADVARAGTLWDQASRSAPHTKTASVFWFGYTAPQLDAGILRADTSVASPHLAQAGAGPLAGFLDGLHATHQAAGTPRFTVLGHSYGSVVAGIAAQTRKGAFADQLILVGSPGTMAMQAGDLGVKQVWVGESPQDPVADLGHLPLSGGRHPISGVLQPALPNGPGPFGTDPSNIAFGANRFVVSPTRVSGFLAFTGYDIGTHSGYWNDESISLRNMGFIIAGRYDQVTKLPTPKQVPTPTPLPTPSQPPARPSSEPVASPLPAPQPSPTPPGD</sequence>
<feature type="compositionally biased region" description="Pro residues" evidence="1">
    <location>
        <begin position="643"/>
        <end position="657"/>
    </location>
</feature>
<dbReference type="InterPro" id="IPR029058">
    <property type="entry name" value="AB_hydrolase_fold"/>
</dbReference>
<dbReference type="Gene3D" id="3.40.50.1820">
    <property type="entry name" value="alpha/beta hydrolase"/>
    <property type="match status" value="1"/>
</dbReference>
<proteinExistence type="predicted"/>
<reference evidence="3 4" key="1">
    <citation type="submission" date="2020-08" db="EMBL/GenBank/DDBJ databases">
        <title>Sequencing the genomes of 1000 actinobacteria strains.</title>
        <authorList>
            <person name="Klenk H.-P."/>
        </authorList>
    </citation>
    <scope>NUCLEOTIDE SEQUENCE [LARGE SCALE GENOMIC DNA]</scope>
    <source>
        <strain evidence="3 4">DSM 45507</strain>
    </source>
</reference>
<evidence type="ECO:0000313" key="4">
    <source>
        <dbReference type="Proteomes" id="UP000579153"/>
    </source>
</evidence>
<feature type="compositionally biased region" description="Pro residues" evidence="1">
    <location>
        <begin position="618"/>
        <end position="635"/>
    </location>
</feature>
<protein>
    <submittedName>
        <fullName evidence="3">PHD/YefM family antitoxin component YafN of YafNO toxin-antitoxin module</fullName>
    </submittedName>
</protein>
<dbReference type="Proteomes" id="UP000579153">
    <property type="component" value="Unassembled WGS sequence"/>
</dbReference>
<feature type="region of interest" description="Disordered" evidence="1">
    <location>
        <begin position="613"/>
        <end position="657"/>
    </location>
</feature>
<dbReference type="SUPFAM" id="SSF53474">
    <property type="entry name" value="alpha/beta-Hydrolases"/>
    <property type="match status" value="1"/>
</dbReference>
<feature type="domain" description="DUF1023" evidence="2">
    <location>
        <begin position="355"/>
        <end position="527"/>
    </location>
</feature>
<dbReference type="EMBL" id="JACHMB010000001">
    <property type="protein sequence ID" value="MBB5778985.1"/>
    <property type="molecule type" value="Genomic_DNA"/>
</dbReference>
<evidence type="ECO:0000313" key="3">
    <source>
        <dbReference type="EMBL" id="MBB5778985.1"/>
    </source>
</evidence>
<comment type="caution">
    <text evidence="3">The sequence shown here is derived from an EMBL/GenBank/DDBJ whole genome shotgun (WGS) entry which is preliminary data.</text>
</comment>
<keyword evidence="4" id="KW-1185">Reference proteome</keyword>
<evidence type="ECO:0000256" key="1">
    <source>
        <dbReference type="SAM" id="MobiDB-lite"/>
    </source>
</evidence>
<name>A0A7W9G862_9ACTN</name>
<gene>
    <name evidence="3" type="ORF">HD596_005741</name>
</gene>
<dbReference type="InterPro" id="IPR010427">
    <property type="entry name" value="DUF1023"/>
</dbReference>
<dbReference type="AlphaFoldDB" id="A0A7W9G862"/>
<evidence type="ECO:0000259" key="2">
    <source>
        <dbReference type="Pfam" id="PF06259"/>
    </source>
</evidence>
<organism evidence="3 4">
    <name type="scientific">Nonomuraea jabiensis</name>
    <dbReference type="NCBI Taxonomy" id="882448"/>
    <lineage>
        <taxon>Bacteria</taxon>
        <taxon>Bacillati</taxon>
        <taxon>Actinomycetota</taxon>
        <taxon>Actinomycetes</taxon>
        <taxon>Streptosporangiales</taxon>
        <taxon>Streptosporangiaceae</taxon>
        <taxon>Nonomuraea</taxon>
    </lineage>
</organism>
<accession>A0A7W9G862</accession>